<dbReference type="EMBL" id="ADGI01000026">
    <property type="protein sequence ID" value="EGV33263.1"/>
    <property type="molecule type" value="Genomic_DNA"/>
</dbReference>
<dbReference type="GO" id="GO:0009035">
    <property type="term" value="F:type I site-specific deoxyribonuclease activity"/>
    <property type="evidence" value="ECO:0007669"/>
    <property type="project" value="UniProtKB-EC"/>
</dbReference>
<proteinExistence type="predicted"/>
<dbReference type="PANTHER" id="PTHR42927">
    <property type="entry name" value="HELICASE SUPERFAMILY 1 AND 2 DOMAIN-CONTAINING PROTEIN"/>
    <property type="match status" value="1"/>
</dbReference>
<reference evidence="2 3" key="1">
    <citation type="submission" date="2011-07" db="EMBL/GenBank/DDBJ databases">
        <title>The Genome Sequence of Prevotella oulorum F0390.</title>
        <authorList>
            <consortium name="The Broad Institute Genome Sequencing Platform"/>
            <consortium name="The Broad Institute Genome Sequencing Center for Infectious Disease"/>
            <person name="Earl A."/>
            <person name="Ward D."/>
            <person name="Feldgarden M."/>
            <person name="Gevers D."/>
            <person name="Izard J."/>
            <person name="Ganesan A."/>
            <person name="Baranova O.V."/>
            <person name="Blanton J.M."/>
            <person name="Tanner A.C."/>
            <person name="Dewhirst F.E."/>
            <person name="Young S.K."/>
            <person name="Zeng Q."/>
            <person name="Gargeya S."/>
            <person name="Fitzgerald M."/>
            <person name="Haas B."/>
            <person name="Abouelleil A."/>
            <person name="Alvarado L."/>
            <person name="Arachchi H.M."/>
            <person name="Berlin A."/>
            <person name="Brown A."/>
            <person name="Chapman S.B."/>
            <person name="Chen Z."/>
            <person name="Dunbar C."/>
            <person name="Freedman E."/>
            <person name="Gearin G."/>
            <person name="Gellesch M."/>
            <person name="Goldberg J."/>
            <person name="Griggs A."/>
            <person name="Gujja S."/>
            <person name="Heiman D."/>
            <person name="Howarth C."/>
            <person name="Larson L."/>
            <person name="Lui A."/>
            <person name="MacDonald P.J.P."/>
            <person name="Mehta T."/>
            <person name="Montmayeur A."/>
            <person name="Murphy C."/>
            <person name="Neiman D."/>
            <person name="Pearson M."/>
            <person name="Priest M."/>
            <person name="Roberts A."/>
            <person name="Saif S."/>
            <person name="Shea T."/>
            <person name="Shenoy N."/>
            <person name="Sisk P."/>
            <person name="Stolte C."/>
            <person name="Sykes S."/>
            <person name="Wortman J."/>
            <person name="Nusbaum C."/>
            <person name="Birren B."/>
        </authorList>
    </citation>
    <scope>NUCLEOTIDE SEQUENCE [LARGE SCALE GENOMIC DNA]</scope>
    <source>
        <strain evidence="2 3">F0390</strain>
    </source>
</reference>
<dbReference type="InterPro" id="IPR040980">
    <property type="entry name" value="SWI2_SNF2"/>
</dbReference>
<dbReference type="InterPro" id="IPR027417">
    <property type="entry name" value="P-loop_NTPase"/>
</dbReference>
<comment type="caution">
    <text evidence="2">The sequence shown here is derived from an EMBL/GenBank/DDBJ whole genome shotgun (WGS) entry which is preliminary data.</text>
</comment>
<dbReference type="AlphaFoldDB" id="G1WAL0"/>
<dbReference type="PATRIC" id="fig|702438.4.peg.887"/>
<dbReference type="PANTHER" id="PTHR42927:SF1">
    <property type="entry name" value="HELICASE SUPERFAMILY 1 AND 2 DOMAIN-CONTAINING PROTEIN"/>
    <property type="match status" value="1"/>
</dbReference>
<dbReference type="InterPro" id="IPR014001">
    <property type="entry name" value="Helicase_ATP-bd"/>
</dbReference>
<dbReference type="Gene3D" id="3.90.1570.50">
    <property type="match status" value="1"/>
</dbReference>
<dbReference type="InterPro" id="IPR055180">
    <property type="entry name" value="HsdR_RecA-like_helicase_dom_2"/>
</dbReference>
<dbReference type="GO" id="GO:0005524">
    <property type="term" value="F:ATP binding"/>
    <property type="evidence" value="ECO:0007669"/>
    <property type="project" value="UniProtKB-KW"/>
</dbReference>
<evidence type="ECO:0000259" key="1">
    <source>
        <dbReference type="SMART" id="SM00487"/>
    </source>
</evidence>
<dbReference type="Pfam" id="PF04313">
    <property type="entry name" value="HSDR_N"/>
    <property type="match status" value="1"/>
</dbReference>
<protein>
    <recommendedName>
        <fullName evidence="1">Helicase ATP-binding domain-containing protein</fullName>
    </recommendedName>
</protein>
<dbReference type="GO" id="GO:0009307">
    <property type="term" value="P:DNA restriction-modification system"/>
    <property type="evidence" value="ECO:0007669"/>
    <property type="project" value="UniProtKB-KW"/>
</dbReference>
<dbReference type="eggNOG" id="COG0610">
    <property type="taxonomic scope" value="Bacteria"/>
</dbReference>
<dbReference type="Gene3D" id="3.40.50.300">
    <property type="entry name" value="P-loop containing nucleotide triphosphate hydrolases"/>
    <property type="match status" value="2"/>
</dbReference>
<dbReference type="Proteomes" id="UP000005141">
    <property type="component" value="Unassembled WGS sequence"/>
</dbReference>
<evidence type="ECO:0000313" key="3">
    <source>
        <dbReference type="Proteomes" id="UP000005141"/>
    </source>
</evidence>
<feature type="domain" description="Helicase ATP-binding" evidence="1">
    <location>
        <begin position="267"/>
        <end position="496"/>
    </location>
</feature>
<dbReference type="GeneID" id="95425554"/>
<keyword evidence="3" id="KW-1185">Reference proteome</keyword>
<dbReference type="SUPFAM" id="SSF52540">
    <property type="entry name" value="P-loop containing nucleoside triphosphate hydrolases"/>
    <property type="match status" value="2"/>
</dbReference>
<dbReference type="GO" id="GO:0003677">
    <property type="term" value="F:DNA binding"/>
    <property type="evidence" value="ECO:0007669"/>
    <property type="project" value="UniProtKB-KW"/>
</dbReference>
<gene>
    <name evidence="2" type="ORF">HMPREF9431_00861</name>
</gene>
<dbReference type="CDD" id="cd22332">
    <property type="entry name" value="HsdR_N"/>
    <property type="match status" value="1"/>
</dbReference>
<dbReference type="HOGENOM" id="CLU_010804_0_0_10"/>
<dbReference type="Pfam" id="PF18766">
    <property type="entry name" value="SWI2_SNF2"/>
    <property type="match status" value="1"/>
</dbReference>
<sequence length="1214" mass="139474">MKSDTSEKWFEELIERVLLHSGYEKRESQDFNVEYAIDEGMLRTFLENTQRDKVQRSRIFDSEVNTRKFYERLRNQITQRGIVDVLRHGMEHNATKFDLYYPTPLEANLQAKALYSNNHFCCVRQLHYSKQYPELSIDIVLMLNGLPIITMELKNDLSCQTVEDAVHQYRTDRDPKELLFQKKRCAVHFAVDDNEVMMCTALNGEASWFLPFNKGVNDGAGNPVNPNGLKTVYLWEDILQKSSLSDILENFAQVVKEKDEDTGKVKENVIWPRYHQLECTRALLADTKVSESGRRYLVQHSAGSGKSNTITWTAKLLVALKEADGITPHFESVLAITDRVVLDKQIRDNLRSFITKKDIVTWADDSEALKEALDNGKKVIVSTVCKFPFILQTIGTELKNKKFAVIIDEAHSSQSGDMASALNKVLSGHGLKDVNIDDNEEGLNSLMEHVVEGRLMAKNANFYAFTATPKNKTLQMFGDEYTKPDGEIGHKPFHLYSMKQAIEEGFILDVTKNYTTYDSFYKILKNTEANPLFDKDQAAKKLRAWVESRPETVERKARIIVEHFHESVCHKIGGEARCMVVCNGIERAIDYFFAIKKLLEQRNSPYKAIIAFSGAKEYGGHSYDEAQLNQFPSSKIEKTFNTDGYRFLIVTDKFQTGYDNKLLHTMYVDKILSDIKAVQTLSRLNRVHPLKNDTYVLDFVNKAEDIEKAFQRYYKQTLLSHETDINKASDLLDICDQSLVYEQEEVEDFNRKYWSGAARTELDPILDTCRERFIQIGEEDGEDRQAEIKGAMKSFVRVYEFIAALMPEGVPEWEKKNTFFHFLLRKLPKLKREDWAEGLLELVDFDKYRVTKSTDEEIRLKNENAEVEPIPVGQPGGSQPDPNMETLDKIVEDFNTFLGGIEWRDADTVKHQYTKAASTLQANDEVRDALLNNDEDTKLQVIHDNMSDIIGILTAKASELQLRYSTDPNVRRVIDASLLQHLEEQYNPTYNGQLLKEKLNEAFSDEFRQLCGVRYRTLTEVIDWYFNVLEATTISNLDGIKSVRRILNLAYRTEGRDEDMEDWLKSLLGSFEPFMKKIYYLCKGKELSRSDGGFVQFLDAAKAVGVNMLHYDVPDYLNQMKVYYEFVHQQRNNSTHLAPVVTPRDLKPGIHMTVAMYLYATMINITSMEMGGNIDSPKNSDTPFRLTSNGQSYQAFSEYDHGCAFAADSRSDEK</sequence>
<dbReference type="OrthoDB" id="9758243at2"/>
<dbReference type="Pfam" id="PF22679">
    <property type="entry name" value="T1R_D3-like"/>
    <property type="match status" value="1"/>
</dbReference>
<evidence type="ECO:0000313" key="2">
    <source>
        <dbReference type="EMBL" id="EGV33263.1"/>
    </source>
</evidence>
<dbReference type="SMART" id="SM00487">
    <property type="entry name" value="DEXDc"/>
    <property type="match status" value="1"/>
</dbReference>
<dbReference type="RefSeq" id="WP_004379872.1">
    <property type="nucleotide sequence ID" value="NZ_JH114215.1"/>
</dbReference>
<accession>G1WAL0</accession>
<dbReference type="InterPro" id="IPR007409">
    <property type="entry name" value="Restrct_endonuc_type1_HsdR_N"/>
</dbReference>
<organism evidence="2 3">
    <name type="scientific">Segatella oulorum F0390</name>
    <dbReference type="NCBI Taxonomy" id="702438"/>
    <lineage>
        <taxon>Bacteria</taxon>
        <taxon>Pseudomonadati</taxon>
        <taxon>Bacteroidota</taxon>
        <taxon>Bacteroidia</taxon>
        <taxon>Bacteroidales</taxon>
        <taxon>Prevotellaceae</taxon>
        <taxon>Segatella</taxon>
    </lineage>
</organism>
<name>G1WAL0_9BACT</name>